<feature type="compositionally biased region" description="Basic and acidic residues" evidence="1">
    <location>
        <begin position="61"/>
        <end position="70"/>
    </location>
</feature>
<reference evidence="2 3" key="1">
    <citation type="submission" date="2021-06" db="EMBL/GenBank/DDBJ databases">
        <authorList>
            <person name="Palmer J.M."/>
        </authorList>
    </citation>
    <scope>NUCLEOTIDE SEQUENCE [LARGE SCALE GENOMIC DNA]</scope>
    <source>
        <strain evidence="3">if_2019</strain>
        <tissue evidence="2">Muscle</tissue>
    </source>
</reference>
<sequence length="167" mass="17977">MREDSFVSSTGGELFSDNTTFSGSDSENQGQDMSSLDPAEQLQNSDPEPPPPSVQMPSGDEQPHVKEPHEICNGASSDLWSDAAVLSSVNESVKRVEEEHVTVVQESAEPVQEIKQPGSSEKNSSESQTRKGSQRSASIVTRKLSTDSLSDIRGTMAVSQQICRPLA</sequence>
<evidence type="ECO:0000313" key="2">
    <source>
        <dbReference type="EMBL" id="MEQ2233178.1"/>
    </source>
</evidence>
<protein>
    <submittedName>
        <fullName evidence="2">Uncharacterized protein</fullName>
    </submittedName>
</protein>
<evidence type="ECO:0000256" key="1">
    <source>
        <dbReference type="SAM" id="MobiDB-lite"/>
    </source>
</evidence>
<evidence type="ECO:0000313" key="3">
    <source>
        <dbReference type="Proteomes" id="UP001482620"/>
    </source>
</evidence>
<keyword evidence="3" id="KW-1185">Reference proteome</keyword>
<feature type="region of interest" description="Disordered" evidence="1">
    <location>
        <begin position="100"/>
        <end position="167"/>
    </location>
</feature>
<feature type="region of interest" description="Disordered" evidence="1">
    <location>
        <begin position="1"/>
        <end position="76"/>
    </location>
</feature>
<dbReference type="EMBL" id="JAHRIQ010036678">
    <property type="protein sequence ID" value="MEQ2233178.1"/>
    <property type="molecule type" value="Genomic_DNA"/>
</dbReference>
<gene>
    <name evidence="2" type="ORF">ILYODFUR_019288</name>
</gene>
<accession>A0ABV0TJV3</accession>
<proteinExistence type="predicted"/>
<feature type="compositionally biased region" description="Polar residues" evidence="1">
    <location>
        <begin position="1"/>
        <end position="34"/>
    </location>
</feature>
<feature type="compositionally biased region" description="Polar residues" evidence="1">
    <location>
        <begin position="117"/>
        <end position="139"/>
    </location>
</feature>
<organism evidence="2 3">
    <name type="scientific">Ilyodon furcidens</name>
    <name type="common">goldbreast splitfin</name>
    <dbReference type="NCBI Taxonomy" id="33524"/>
    <lineage>
        <taxon>Eukaryota</taxon>
        <taxon>Metazoa</taxon>
        <taxon>Chordata</taxon>
        <taxon>Craniata</taxon>
        <taxon>Vertebrata</taxon>
        <taxon>Euteleostomi</taxon>
        <taxon>Actinopterygii</taxon>
        <taxon>Neopterygii</taxon>
        <taxon>Teleostei</taxon>
        <taxon>Neoteleostei</taxon>
        <taxon>Acanthomorphata</taxon>
        <taxon>Ovalentaria</taxon>
        <taxon>Atherinomorphae</taxon>
        <taxon>Cyprinodontiformes</taxon>
        <taxon>Goodeidae</taxon>
        <taxon>Ilyodon</taxon>
    </lineage>
</organism>
<dbReference type="Proteomes" id="UP001482620">
    <property type="component" value="Unassembled WGS sequence"/>
</dbReference>
<name>A0ABV0TJV3_9TELE</name>
<feature type="compositionally biased region" description="Polar residues" evidence="1">
    <location>
        <begin position="157"/>
        <end position="167"/>
    </location>
</feature>
<comment type="caution">
    <text evidence="2">The sequence shown here is derived from an EMBL/GenBank/DDBJ whole genome shotgun (WGS) entry which is preliminary data.</text>
</comment>